<feature type="compositionally biased region" description="Low complexity" evidence="2">
    <location>
        <begin position="195"/>
        <end position="214"/>
    </location>
</feature>
<dbReference type="GO" id="GO:0000381">
    <property type="term" value="P:regulation of alternative mRNA splicing, via spliceosome"/>
    <property type="evidence" value="ECO:0007669"/>
    <property type="project" value="TreeGrafter"/>
</dbReference>
<feature type="region of interest" description="Disordered" evidence="2">
    <location>
        <begin position="194"/>
        <end position="214"/>
    </location>
</feature>
<feature type="domain" description="SURP motif" evidence="3">
    <location>
        <begin position="68"/>
        <end position="110"/>
    </location>
</feature>
<dbReference type="InterPro" id="IPR045146">
    <property type="entry name" value="SF3A1"/>
</dbReference>
<dbReference type="SUPFAM" id="SSF109905">
    <property type="entry name" value="Surp module (SWAP domain)"/>
    <property type="match status" value="2"/>
</dbReference>
<dbReference type="GO" id="GO:0071013">
    <property type="term" value="C:catalytic step 2 spliceosome"/>
    <property type="evidence" value="ECO:0007669"/>
    <property type="project" value="TreeGrafter"/>
</dbReference>
<dbReference type="Pfam" id="PF01805">
    <property type="entry name" value="Surp"/>
    <property type="match status" value="2"/>
</dbReference>
<keyword evidence="5" id="KW-1185">Reference proteome</keyword>
<dbReference type="InterPro" id="IPR035967">
    <property type="entry name" value="SWAP/Surp_sf"/>
</dbReference>
<feature type="domain" description="SURP motif" evidence="3">
    <location>
        <begin position="143"/>
        <end position="185"/>
    </location>
</feature>
<evidence type="ECO:0000259" key="3">
    <source>
        <dbReference type="PROSITE" id="PS50128"/>
    </source>
</evidence>
<reference evidence="4" key="1">
    <citation type="submission" date="2024-03" db="EMBL/GenBank/DDBJ databases">
        <title>WGS assembly of Saponaria officinalis var. Norfolk2.</title>
        <authorList>
            <person name="Jenkins J."/>
            <person name="Shu S."/>
            <person name="Grimwood J."/>
            <person name="Barry K."/>
            <person name="Goodstein D."/>
            <person name="Schmutz J."/>
            <person name="Leebens-Mack J."/>
            <person name="Osbourn A."/>
        </authorList>
    </citation>
    <scope>NUCLEOTIDE SEQUENCE [LARGE SCALE GENOMIC DNA]</scope>
    <source>
        <strain evidence="4">JIC</strain>
    </source>
</reference>
<dbReference type="GO" id="GO:0005686">
    <property type="term" value="C:U2 snRNP"/>
    <property type="evidence" value="ECO:0007669"/>
    <property type="project" value="TreeGrafter"/>
</dbReference>
<dbReference type="GO" id="GO:0003723">
    <property type="term" value="F:RNA binding"/>
    <property type="evidence" value="ECO:0007669"/>
    <property type="project" value="InterPro"/>
</dbReference>
<dbReference type="SMART" id="SM00648">
    <property type="entry name" value="SWAP"/>
    <property type="match status" value="2"/>
</dbReference>
<dbReference type="PANTHER" id="PTHR15316:SF13">
    <property type="entry name" value="SPLICING FACTOR 3A SUBUNIT 1-RELATED"/>
    <property type="match status" value="1"/>
</dbReference>
<evidence type="ECO:0000256" key="1">
    <source>
        <dbReference type="ARBA" id="ARBA00022664"/>
    </source>
</evidence>
<dbReference type="FunFam" id="1.10.10.790:FF:000002">
    <property type="entry name" value="Splicing factor 3A subunit 1"/>
    <property type="match status" value="2"/>
</dbReference>
<dbReference type="Proteomes" id="UP001443914">
    <property type="component" value="Unassembled WGS sequence"/>
</dbReference>
<dbReference type="PANTHER" id="PTHR15316">
    <property type="entry name" value="SPLICEOSOME ASSOCIATED PROTEIN 114/SWAP SPLICING FACTOR-RELATED"/>
    <property type="match status" value="1"/>
</dbReference>
<sequence length="214" mass="23986">MLDVTPILPLPAPATDGDLGPLPPSQSLPPEEDWNENEDQNKAAKPNSVATHTLTIEIIHPPPDIRNIIDKTSQFVAKNGPDFERRIVQSNAGNVKFNFLRASDPYHAYYQHKLAEFRAQNKNSTQQPRTIGIMHPPPDIRNIIDKTSQFVAKNGPDFEQRIVQSNARNVKFNFLLASDPYHAYYQHKLIEFGDQNQNSTQPPSQPADSAAPDS</sequence>
<gene>
    <name evidence="4" type="ORF">RND81_11G125300</name>
</gene>
<comment type="caution">
    <text evidence="4">The sequence shown here is derived from an EMBL/GenBank/DDBJ whole genome shotgun (WGS) entry which is preliminary data.</text>
</comment>
<evidence type="ECO:0000313" key="5">
    <source>
        <dbReference type="Proteomes" id="UP001443914"/>
    </source>
</evidence>
<evidence type="ECO:0000256" key="2">
    <source>
        <dbReference type="SAM" id="MobiDB-lite"/>
    </source>
</evidence>
<dbReference type="GO" id="GO:0071004">
    <property type="term" value="C:U2-type prespliceosome"/>
    <property type="evidence" value="ECO:0007669"/>
    <property type="project" value="TreeGrafter"/>
</dbReference>
<dbReference type="PROSITE" id="PS50128">
    <property type="entry name" value="SURP"/>
    <property type="match status" value="2"/>
</dbReference>
<feature type="region of interest" description="Disordered" evidence="2">
    <location>
        <begin position="1"/>
        <end position="48"/>
    </location>
</feature>
<dbReference type="InterPro" id="IPR000061">
    <property type="entry name" value="Surp"/>
</dbReference>
<dbReference type="AlphaFoldDB" id="A0AAW1HL91"/>
<proteinExistence type="predicted"/>
<protein>
    <recommendedName>
        <fullName evidence="3">SURP motif domain-containing protein</fullName>
    </recommendedName>
</protein>
<evidence type="ECO:0000313" key="4">
    <source>
        <dbReference type="EMBL" id="KAK9677172.1"/>
    </source>
</evidence>
<accession>A0AAW1HL91</accession>
<keyword evidence="1" id="KW-0507">mRNA processing</keyword>
<organism evidence="4 5">
    <name type="scientific">Saponaria officinalis</name>
    <name type="common">Common soapwort</name>
    <name type="synonym">Lychnis saponaria</name>
    <dbReference type="NCBI Taxonomy" id="3572"/>
    <lineage>
        <taxon>Eukaryota</taxon>
        <taxon>Viridiplantae</taxon>
        <taxon>Streptophyta</taxon>
        <taxon>Embryophyta</taxon>
        <taxon>Tracheophyta</taxon>
        <taxon>Spermatophyta</taxon>
        <taxon>Magnoliopsida</taxon>
        <taxon>eudicotyledons</taxon>
        <taxon>Gunneridae</taxon>
        <taxon>Pentapetalae</taxon>
        <taxon>Caryophyllales</taxon>
        <taxon>Caryophyllaceae</taxon>
        <taxon>Caryophylleae</taxon>
        <taxon>Saponaria</taxon>
    </lineage>
</organism>
<dbReference type="EMBL" id="JBDFQZ010000011">
    <property type="protein sequence ID" value="KAK9677172.1"/>
    <property type="molecule type" value="Genomic_DNA"/>
</dbReference>
<name>A0AAW1HL91_SAPOF</name>
<dbReference type="Gene3D" id="1.10.10.790">
    <property type="entry name" value="Surp module"/>
    <property type="match status" value="2"/>
</dbReference>
<dbReference type="GO" id="GO:0045292">
    <property type="term" value="P:mRNA cis splicing, via spliceosome"/>
    <property type="evidence" value="ECO:0007669"/>
    <property type="project" value="InterPro"/>
</dbReference>